<dbReference type="EMBL" id="JBHSIU010000019">
    <property type="protein sequence ID" value="MFC5000136.1"/>
    <property type="molecule type" value="Genomic_DNA"/>
</dbReference>
<dbReference type="PANTHER" id="PTHR43289:SF34">
    <property type="entry name" value="SERINE_THREONINE-PROTEIN KINASE YBDM-RELATED"/>
    <property type="match status" value="1"/>
</dbReference>
<protein>
    <recommendedName>
        <fullName evidence="1">non-specific serine/threonine protein kinase</fullName>
        <ecNumber evidence="1">2.7.11.1</ecNumber>
    </recommendedName>
</protein>
<dbReference type="InterPro" id="IPR011009">
    <property type="entry name" value="Kinase-like_dom_sf"/>
</dbReference>
<dbReference type="NCBIfam" id="NF033483">
    <property type="entry name" value="PknB_PASTA_kin"/>
    <property type="match status" value="1"/>
</dbReference>
<dbReference type="PROSITE" id="PS51178">
    <property type="entry name" value="PASTA"/>
    <property type="match status" value="4"/>
</dbReference>
<gene>
    <name evidence="13" type="primary">pknB</name>
    <name evidence="13" type="ORF">ACFPIJ_20145</name>
</gene>
<feature type="domain" description="PASTA" evidence="12">
    <location>
        <begin position="601"/>
        <end position="660"/>
    </location>
</feature>
<keyword evidence="6" id="KW-0067">ATP-binding</keyword>
<organism evidence="13 14">
    <name type="scientific">Dactylosporangium cerinum</name>
    <dbReference type="NCBI Taxonomy" id="1434730"/>
    <lineage>
        <taxon>Bacteria</taxon>
        <taxon>Bacillati</taxon>
        <taxon>Actinomycetota</taxon>
        <taxon>Actinomycetes</taxon>
        <taxon>Micromonosporales</taxon>
        <taxon>Micromonosporaceae</taxon>
        <taxon>Dactylosporangium</taxon>
    </lineage>
</organism>
<dbReference type="GO" id="GO:0016301">
    <property type="term" value="F:kinase activity"/>
    <property type="evidence" value="ECO:0007669"/>
    <property type="project" value="UniProtKB-KW"/>
</dbReference>
<keyword evidence="10" id="KW-0472">Membrane</keyword>
<keyword evidence="3" id="KW-0808">Transferase</keyword>
<name>A0ABV9VZM4_9ACTN</name>
<keyword evidence="10" id="KW-1133">Transmembrane helix</keyword>
<dbReference type="Gene3D" id="1.10.510.10">
    <property type="entry name" value="Transferase(Phosphotransferase) domain 1"/>
    <property type="match status" value="1"/>
</dbReference>
<dbReference type="PANTHER" id="PTHR43289">
    <property type="entry name" value="MITOGEN-ACTIVATED PROTEIN KINASE KINASE KINASE 20-RELATED"/>
    <property type="match status" value="1"/>
</dbReference>
<feature type="domain" description="PASTA" evidence="12">
    <location>
        <begin position="534"/>
        <end position="600"/>
    </location>
</feature>
<reference evidence="14" key="1">
    <citation type="journal article" date="2019" name="Int. J. Syst. Evol. Microbiol.">
        <title>The Global Catalogue of Microorganisms (GCM) 10K type strain sequencing project: providing services to taxonomists for standard genome sequencing and annotation.</title>
        <authorList>
            <consortium name="The Broad Institute Genomics Platform"/>
            <consortium name="The Broad Institute Genome Sequencing Center for Infectious Disease"/>
            <person name="Wu L."/>
            <person name="Ma J."/>
        </authorList>
    </citation>
    <scope>NUCLEOTIDE SEQUENCE [LARGE SCALE GENOMIC DNA]</scope>
    <source>
        <strain evidence="14">CGMCC 4.7152</strain>
    </source>
</reference>
<evidence type="ECO:0000256" key="10">
    <source>
        <dbReference type="SAM" id="Phobius"/>
    </source>
</evidence>
<feature type="region of interest" description="Disordered" evidence="9">
    <location>
        <begin position="323"/>
        <end position="357"/>
    </location>
</feature>
<evidence type="ECO:0000259" key="12">
    <source>
        <dbReference type="PROSITE" id="PS51178"/>
    </source>
</evidence>
<keyword evidence="2" id="KW-0723">Serine/threonine-protein kinase</keyword>
<evidence type="ECO:0000259" key="11">
    <source>
        <dbReference type="PROSITE" id="PS50011"/>
    </source>
</evidence>
<feature type="domain" description="PASTA" evidence="12">
    <location>
        <begin position="467"/>
        <end position="533"/>
    </location>
</feature>
<feature type="domain" description="Protein kinase" evidence="11">
    <location>
        <begin position="18"/>
        <end position="290"/>
    </location>
</feature>
<dbReference type="Gene3D" id="3.30.200.20">
    <property type="entry name" value="Phosphorylase Kinase, domain 1"/>
    <property type="match status" value="1"/>
</dbReference>
<feature type="transmembrane region" description="Helical" evidence="10">
    <location>
        <begin position="377"/>
        <end position="397"/>
    </location>
</feature>
<comment type="catalytic activity">
    <reaction evidence="7">
        <text>L-threonyl-[protein] + ATP = O-phospho-L-threonyl-[protein] + ADP + H(+)</text>
        <dbReference type="Rhea" id="RHEA:46608"/>
        <dbReference type="Rhea" id="RHEA-COMP:11060"/>
        <dbReference type="Rhea" id="RHEA-COMP:11605"/>
        <dbReference type="ChEBI" id="CHEBI:15378"/>
        <dbReference type="ChEBI" id="CHEBI:30013"/>
        <dbReference type="ChEBI" id="CHEBI:30616"/>
        <dbReference type="ChEBI" id="CHEBI:61977"/>
        <dbReference type="ChEBI" id="CHEBI:456216"/>
        <dbReference type="EC" id="2.7.11.1"/>
    </reaction>
</comment>
<comment type="catalytic activity">
    <reaction evidence="8">
        <text>L-seryl-[protein] + ATP = O-phospho-L-seryl-[protein] + ADP + H(+)</text>
        <dbReference type="Rhea" id="RHEA:17989"/>
        <dbReference type="Rhea" id="RHEA-COMP:9863"/>
        <dbReference type="Rhea" id="RHEA-COMP:11604"/>
        <dbReference type="ChEBI" id="CHEBI:15378"/>
        <dbReference type="ChEBI" id="CHEBI:29999"/>
        <dbReference type="ChEBI" id="CHEBI:30616"/>
        <dbReference type="ChEBI" id="CHEBI:83421"/>
        <dbReference type="ChEBI" id="CHEBI:456216"/>
        <dbReference type="EC" id="2.7.11.1"/>
    </reaction>
</comment>
<evidence type="ECO:0000313" key="13">
    <source>
        <dbReference type="EMBL" id="MFC5000136.1"/>
    </source>
</evidence>
<dbReference type="SUPFAM" id="SSF54184">
    <property type="entry name" value="Penicillin-binding protein 2x (pbp-2x), c-terminal domain"/>
    <property type="match status" value="1"/>
</dbReference>
<dbReference type="SUPFAM" id="SSF56112">
    <property type="entry name" value="Protein kinase-like (PK-like)"/>
    <property type="match status" value="1"/>
</dbReference>
<evidence type="ECO:0000313" key="14">
    <source>
        <dbReference type="Proteomes" id="UP001595912"/>
    </source>
</evidence>
<dbReference type="Proteomes" id="UP001595912">
    <property type="component" value="Unassembled WGS sequence"/>
</dbReference>
<dbReference type="SMART" id="SM00740">
    <property type="entry name" value="PASTA"/>
    <property type="match status" value="4"/>
</dbReference>
<dbReference type="PROSITE" id="PS00108">
    <property type="entry name" value="PROTEIN_KINASE_ST"/>
    <property type="match status" value="1"/>
</dbReference>
<evidence type="ECO:0000256" key="7">
    <source>
        <dbReference type="ARBA" id="ARBA00047899"/>
    </source>
</evidence>
<evidence type="ECO:0000256" key="4">
    <source>
        <dbReference type="ARBA" id="ARBA00022741"/>
    </source>
</evidence>
<evidence type="ECO:0000256" key="2">
    <source>
        <dbReference type="ARBA" id="ARBA00022527"/>
    </source>
</evidence>
<keyword evidence="10" id="KW-0812">Transmembrane</keyword>
<evidence type="ECO:0000256" key="3">
    <source>
        <dbReference type="ARBA" id="ARBA00022679"/>
    </source>
</evidence>
<dbReference type="InterPro" id="IPR000719">
    <property type="entry name" value="Prot_kinase_dom"/>
</dbReference>
<dbReference type="PROSITE" id="PS50011">
    <property type="entry name" value="PROTEIN_KINASE_DOM"/>
    <property type="match status" value="1"/>
</dbReference>
<feature type="domain" description="PASTA" evidence="12">
    <location>
        <begin position="404"/>
        <end position="466"/>
    </location>
</feature>
<evidence type="ECO:0000256" key="5">
    <source>
        <dbReference type="ARBA" id="ARBA00022777"/>
    </source>
</evidence>
<keyword evidence="5 13" id="KW-0418">Kinase</keyword>
<keyword evidence="14" id="KW-1185">Reference proteome</keyword>
<dbReference type="SMART" id="SM00220">
    <property type="entry name" value="S_TKc"/>
    <property type="match status" value="1"/>
</dbReference>
<dbReference type="RefSeq" id="WP_380116684.1">
    <property type="nucleotide sequence ID" value="NZ_JBHSIU010000019.1"/>
</dbReference>
<dbReference type="InterPro" id="IPR005543">
    <property type="entry name" value="PASTA_dom"/>
</dbReference>
<evidence type="ECO:0000256" key="9">
    <source>
        <dbReference type="SAM" id="MobiDB-lite"/>
    </source>
</evidence>
<dbReference type="Pfam" id="PF03793">
    <property type="entry name" value="PASTA"/>
    <property type="match status" value="4"/>
</dbReference>
<dbReference type="Gene3D" id="3.30.10.20">
    <property type="match status" value="4"/>
</dbReference>
<evidence type="ECO:0000256" key="1">
    <source>
        <dbReference type="ARBA" id="ARBA00012513"/>
    </source>
</evidence>
<accession>A0ABV9VZM4</accession>
<dbReference type="CDD" id="cd14014">
    <property type="entry name" value="STKc_PknB_like"/>
    <property type="match status" value="1"/>
</dbReference>
<sequence length="660" mass="70812">MDTTVADPLLGALVDGRYRVRSRVAKGGMATVYTALDERLERTVALKIIHPGQSHDPHFVNRFTDEAKTIARLTHPNVVAVYDQGTHHGLPYLVMEFVRGRTLREVLAERRRLQPQEALAIMEQMLAAIAAAHRAGLVHRDVKPENVLVAEAPGDAHNLVDGVVKVADFGLARAVEASADETGSHLMATVAYVAPELVTDGHADPRTDVYSAGIVLFEMLTGRVPYEADRPVEVAWQHVDRDVPFPSRYTPGLPPAIDDLVIRATRRDPGARPTDAGAMLAEVQAARENIGMELATRSRPLAQPTVIVPQVESVPQNVYRTGSMSVEPARPSWAKLPSPTPAQPPARRRRAQPEPTGPAARLAELLAQVNANPRTRLTVIAAMLTLGLLVAIGGYWIGVGRYTDAPDLTTMSSDMAGQQARAAGFKVKFGPAKFDTKIAKDKVLAQDPAAHARILDGGTITLTLSLGPEIHKVPDIAGKEYDLALVDIQATGLQATRAEKFDDAIPAGYVVETDPRIGTEVKPGQTIKILVSKGPNPVKVPLVIGKNIEDAKQALTKVKITVGKIEAVDSDKPANEVTSQSIGDGNSVTDGMVIDLQISKGPALVTLPDVRGQQLDDARRALEAMGLAVDAQGFGTVRQMDPGPGTQVPPGTRIRLLAYF</sequence>
<dbReference type="InterPro" id="IPR008271">
    <property type="entry name" value="Ser/Thr_kinase_AS"/>
</dbReference>
<dbReference type="CDD" id="cd06577">
    <property type="entry name" value="PASTA_pknB"/>
    <property type="match status" value="4"/>
</dbReference>
<comment type="caution">
    <text evidence="13">The sequence shown here is derived from an EMBL/GenBank/DDBJ whole genome shotgun (WGS) entry which is preliminary data.</text>
</comment>
<proteinExistence type="predicted"/>
<dbReference type="EC" id="2.7.11.1" evidence="1"/>
<evidence type="ECO:0000256" key="6">
    <source>
        <dbReference type="ARBA" id="ARBA00022840"/>
    </source>
</evidence>
<keyword evidence="4" id="KW-0547">Nucleotide-binding</keyword>
<dbReference type="Pfam" id="PF00069">
    <property type="entry name" value="Pkinase"/>
    <property type="match status" value="1"/>
</dbReference>
<evidence type="ECO:0000256" key="8">
    <source>
        <dbReference type="ARBA" id="ARBA00048679"/>
    </source>
</evidence>